<dbReference type="EMBL" id="AWXV01000002">
    <property type="protein sequence ID" value="KIE64154.1"/>
    <property type="molecule type" value="Genomic_DNA"/>
</dbReference>
<evidence type="ECO:0000313" key="1">
    <source>
        <dbReference type="EMBL" id="KIE64154.1"/>
    </source>
</evidence>
<evidence type="ECO:0000313" key="2">
    <source>
        <dbReference type="Proteomes" id="UP000054529"/>
    </source>
</evidence>
<organism evidence="1 2">
    <name type="scientific">Candidatus Riesia pediculischaeffi PTSU</name>
    <dbReference type="NCBI Taxonomy" id="1401651"/>
    <lineage>
        <taxon>Bacteria</taxon>
        <taxon>Pseudomonadati</taxon>
        <taxon>Pseudomonadota</taxon>
        <taxon>Gammaproteobacteria</taxon>
        <taxon>Enterobacterales</taxon>
        <taxon>Enterobacteriaceae</taxon>
        <taxon>Candidatus Riesia</taxon>
    </lineage>
</organism>
<reference evidence="1 2" key="1">
    <citation type="journal article" date="2014" name="G3 (Bethesda)">
        <title>Genome sequence of Candidatus Riesia pediculischaeffi, endosymbiont of chimpanzee lice, and genomic comparison of recently acquired endosymbionts from human and chimpanzee lice.</title>
        <authorList>
            <person name="Boyd B.M."/>
            <person name="Allen J.M."/>
            <person name="de Crecy-Lagard V."/>
            <person name="Reed D.L."/>
        </authorList>
    </citation>
    <scope>NUCLEOTIDE SEQUENCE [LARGE SCALE GENOMIC DNA]</scope>
    <source>
        <strain evidence="1 2">PTSU</strain>
    </source>
</reference>
<name>A0A0C1V6T3_9ENTR</name>
<sequence length="42" mass="5103">MIDLTILKELISRNKHFSKTIHEKLFKSSFNILKVIFCKKYF</sequence>
<comment type="caution">
    <text evidence="1">The sequence shown here is derived from an EMBL/GenBank/DDBJ whole genome shotgun (WGS) entry which is preliminary data.</text>
</comment>
<dbReference type="AlphaFoldDB" id="A0A0C1V6T3"/>
<gene>
    <name evidence="1" type="ORF">P689_119125</name>
</gene>
<accession>A0A0C1V6T3</accession>
<proteinExistence type="predicted"/>
<dbReference type="Proteomes" id="UP000054529">
    <property type="component" value="Unassembled WGS sequence"/>
</dbReference>
<protein>
    <submittedName>
        <fullName evidence="1">Uncharacterized protein</fullName>
    </submittedName>
</protein>
<dbReference type="HOGENOM" id="CLU_3248840_0_0_6"/>